<protein>
    <submittedName>
        <fullName evidence="4">DUF6542 domain-containing protein</fullName>
    </submittedName>
</protein>
<feature type="compositionally biased region" description="Basic and acidic residues" evidence="1">
    <location>
        <begin position="181"/>
        <end position="248"/>
    </location>
</feature>
<accession>A0ABV7ZPA5</accession>
<evidence type="ECO:0000259" key="3">
    <source>
        <dbReference type="Pfam" id="PF20177"/>
    </source>
</evidence>
<feature type="transmembrane region" description="Helical" evidence="2">
    <location>
        <begin position="21"/>
        <end position="42"/>
    </location>
</feature>
<feature type="transmembrane region" description="Helical" evidence="2">
    <location>
        <begin position="124"/>
        <end position="144"/>
    </location>
</feature>
<evidence type="ECO:0000313" key="5">
    <source>
        <dbReference type="Proteomes" id="UP001595751"/>
    </source>
</evidence>
<feature type="transmembrane region" description="Helical" evidence="2">
    <location>
        <begin position="79"/>
        <end position="97"/>
    </location>
</feature>
<dbReference type="InterPro" id="IPR046672">
    <property type="entry name" value="DUF6542"/>
</dbReference>
<keyword evidence="5" id="KW-1185">Reference proteome</keyword>
<evidence type="ECO:0000256" key="1">
    <source>
        <dbReference type="SAM" id="MobiDB-lite"/>
    </source>
</evidence>
<comment type="caution">
    <text evidence="4">The sequence shown here is derived from an EMBL/GenBank/DDBJ whole genome shotgun (WGS) entry which is preliminary data.</text>
</comment>
<feature type="region of interest" description="Disordered" evidence="1">
    <location>
        <begin position="154"/>
        <end position="450"/>
    </location>
</feature>
<feature type="compositionally biased region" description="Basic and acidic residues" evidence="1">
    <location>
        <begin position="332"/>
        <end position="427"/>
    </location>
</feature>
<proteinExistence type="predicted"/>
<gene>
    <name evidence="4" type="ORF">ACFORJ_07535</name>
</gene>
<dbReference type="RefSeq" id="WP_290289377.1">
    <property type="nucleotide sequence ID" value="NZ_CP047211.1"/>
</dbReference>
<dbReference type="Proteomes" id="UP001595751">
    <property type="component" value="Unassembled WGS sequence"/>
</dbReference>
<feature type="compositionally biased region" description="Basic and acidic residues" evidence="1">
    <location>
        <begin position="255"/>
        <end position="300"/>
    </location>
</feature>
<feature type="transmembrane region" description="Helical" evidence="2">
    <location>
        <begin position="48"/>
        <end position="67"/>
    </location>
</feature>
<evidence type="ECO:0000256" key="2">
    <source>
        <dbReference type="SAM" id="Phobius"/>
    </source>
</evidence>
<feature type="compositionally biased region" description="Basic and acidic residues" evidence="1">
    <location>
        <begin position="154"/>
        <end position="171"/>
    </location>
</feature>
<organism evidence="4 5">
    <name type="scientific">Corynebacterium hansenii</name>
    <dbReference type="NCBI Taxonomy" id="394964"/>
    <lineage>
        <taxon>Bacteria</taxon>
        <taxon>Bacillati</taxon>
        <taxon>Actinomycetota</taxon>
        <taxon>Actinomycetes</taxon>
        <taxon>Mycobacteriales</taxon>
        <taxon>Corynebacteriaceae</taxon>
        <taxon>Corynebacterium</taxon>
    </lineage>
</organism>
<name>A0ABV7ZPA5_9CORY</name>
<dbReference type="EMBL" id="JBHRZN010000002">
    <property type="protein sequence ID" value="MFC3850016.1"/>
    <property type="molecule type" value="Genomic_DNA"/>
</dbReference>
<keyword evidence="2" id="KW-0472">Membrane</keyword>
<reference evidence="5" key="1">
    <citation type="journal article" date="2019" name="Int. J. Syst. Evol. Microbiol.">
        <title>The Global Catalogue of Microorganisms (GCM) 10K type strain sequencing project: providing services to taxonomists for standard genome sequencing and annotation.</title>
        <authorList>
            <consortium name="The Broad Institute Genomics Platform"/>
            <consortium name="The Broad Institute Genome Sequencing Center for Infectious Disease"/>
            <person name="Wu L."/>
            <person name="Ma J."/>
        </authorList>
    </citation>
    <scope>NUCLEOTIDE SEQUENCE [LARGE SCALE GENOMIC DNA]</scope>
    <source>
        <strain evidence="5">CCUG 53252</strain>
    </source>
</reference>
<evidence type="ECO:0000313" key="4">
    <source>
        <dbReference type="EMBL" id="MFC3850016.1"/>
    </source>
</evidence>
<dbReference type="Pfam" id="PF20177">
    <property type="entry name" value="DUF6542"/>
    <property type="match status" value="1"/>
</dbReference>
<keyword evidence="2" id="KW-0812">Transmembrane</keyword>
<keyword evidence="2" id="KW-1133">Transmembrane helix</keyword>
<feature type="domain" description="DUF6542" evidence="3">
    <location>
        <begin position="20"/>
        <end position="144"/>
    </location>
</feature>
<sequence>MSDTATSAHPNAARRSGPRRLPIWAPPLLYVVAAIIGIVAALPTGNIGLPYLLAFAAAAVIGTMLVDPRGLVVTVAQQPLMFTIFTPIVAWLIGSWSDPSVGGALDSTPTKTRLITAAYPIVQYFPWMAAIPVVCTAIAIWRYLDITRVNAKTEKENRRGNARLQKAEESTKVSATRARKRVAESDARVRNARGAESETRVSEARAPEARVRHARDAEAEARVRHARDAETEARVRHARGEGASRRPASEIIQAAEERRRRAAERARAAQEARRTQEHRRAPEPPPRRAAEERRRPEREPAQAPERPVRRRDPRAEQRMMEQRAAAGRPPQRRREDPRRIDDRRDFGRSDHRDVHRDARRREDPRRGRADDRGMRDYRFDDRRAVRREDPRADRRMDPRDRPGREDMRRDDRYRQAERRDGRREAAPRRRPVQEWPPRHERPRHTRGERD</sequence>